<feature type="region of interest" description="Disordered" evidence="2">
    <location>
        <begin position="225"/>
        <end position="293"/>
    </location>
</feature>
<organism evidence="3 4">
    <name type="scientific">Ancylobacter polymorphus</name>
    <dbReference type="NCBI Taxonomy" id="223390"/>
    <lineage>
        <taxon>Bacteria</taxon>
        <taxon>Pseudomonadati</taxon>
        <taxon>Pseudomonadota</taxon>
        <taxon>Alphaproteobacteria</taxon>
        <taxon>Hyphomicrobiales</taxon>
        <taxon>Xanthobacteraceae</taxon>
        <taxon>Ancylobacter</taxon>
    </lineage>
</organism>
<sequence>MPFPASGDDDTTTVNEGKEHPSMSLTSQISQTIATLASTREARREALGRIRQDSARHLGEAHAARRRSALEQQKRLDEALRSIKLGTAILLGEADERIDRYRKERAQQAARLDRALADGFKALRGNTRKWLGAQAAQRNAEAAKALGQRQQDRKALGNAVQELTADNIAFLAALTKDRQQASSLWHGRVSSGTPAKVEPAPVAPTKVEPPKVEAAAVVEPVKPAPAPVEAAPAEPAKAEPAKVEPAKGEPIKAEPAKTESAKAAPATADSKPGNAKPAADKASGDKTTSGKSA</sequence>
<evidence type="ECO:0000256" key="2">
    <source>
        <dbReference type="SAM" id="MobiDB-lite"/>
    </source>
</evidence>
<proteinExistence type="predicted"/>
<comment type="caution">
    <text evidence="3">The sequence shown here is derived from an EMBL/GenBank/DDBJ whole genome shotgun (WGS) entry which is preliminary data.</text>
</comment>
<feature type="coiled-coil region" evidence="1">
    <location>
        <begin position="91"/>
        <end position="118"/>
    </location>
</feature>
<keyword evidence="4" id="KW-1185">Reference proteome</keyword>
<gene>
    <name evidence="3" type="ORF">J2S75_000163</name>
</gene>
<reference evidence="3 4" key="1">
    <citation type="submission" date="2023-07" db="EMBL/GenBank/DDBJ databases">
        <title>Genomic Encyclopedia of Type Strains, Phase IV (KMG-IV): sequencing the most valuable type-strain genomes for metagenomic binning, comparative biology and taxonomic classification.</title>
        <authorList>
            <person name="Goeker M."/>
        </authorList>
    </citation>
    <scope>NUCLEOTIDE SEQUENCE [LARGE SCALE GENOMIC DNA]</scope>
    <source>
        <strain evidence="3 4">DSM 2457</strain>
    </source>
</reference>
<keyword evidence="1" id="KW-0175">Coiled coil</keyword>
<dbReference type="RefSeq" id="WP_307017284.1">
    <property type="nucleotide sequence ID" value="NZ_JAUSUI010000001.1"/>
</dbReference>
<feature type="region of interest" description="Disordered" evidence="2">
    <location>
        <begin position="1"/>
        <end position="28"/>
    </location>
</feature>
<name>A0ABU0B5Q4_9HYPH</name>
<evidence type="ECO:0000313" key="3">
    <source>
        <dbReference type="EMBL" id="MDQ0301152.1"/>
    </source>
</evidence>
<dbReference type="EMBL" id="JAUSUI010000001">
    <property type="protein sequence ID" value="MDQ0301152.1"/>
    <property type="molecule type" value="Genomic_DNA"/>
</dbReference>
<protein>
    <recommendedName>
        <fullName evidence="5">Gas vesicle protein C</fullName>
    </recommendedName>
</protein>
<dbReference type="Proteomes" id="UP001224682">
    <property type="component" value="Unassembled WGS sequence"/>
</dbReference>
<accession>A0ABU0B5Q4</accession>
<feature type="compositionally biased region" description="Basic and acidic residues" evidence="2">
    <location>
        <begin position="236"/>
        <end position="260"/>
    </location>
</feature>
<feature type="region of interest" description="Disordered" evidence="2">
    <location>
        <begin position="184"/>
        <end position="211"/>
    </location>
</feature>
<evidence type="ECO:0008006" key="5">
    <source>
        <dbReference type="Google" id="ProtNLM"/>
    </source>
</evidence>
<evidence type="ECO:0000256" key="1">
    <source>
        <dbReference type="SAM" id="Coils"/>
    </source>
</evidence>
<feature type="compositionally biased region" description="Low complexity" evidence="2">
    <location>
        <begin position="225"/>
        <end position="235"/>
    </location>
</feature>
<evidence type="ECO:0000313" key="4">
    <source>
        <dbReference type="Proteomes" id="UP001224682"/>
    </source>
</evidence>